<comment type="caution">
    <text evidence="2">The sequence shown here is derived from an EMBL/GenBank/DDBJ whole genome shotgun (WGS) entry which is preliminary data.</text>
</comment>
<sequence>MEINNIIVSFLIDNADMTTTETGAPHPSICIPIFKDDKDIHVIRLTTQKPKEYEKLVIKINGRPDTKLYKDCYVRLDGSKSNFHIIKENNCLNYKSIYCQNIHDKYRKKILQACLNSKFIPRIFHPLIQIEINKFK</sequence>
<reference evidence="2 3" key="2">
    <citation type="journal article" date="2012" name="J. Proteome Res.">
        <title>Application of Spiroplasma melliferum proteogenomic profiling for the discovery of virulence factors and pathogenicity mechanisms in host-associated spiroplasmas.</title>
        <authorList>
            <person name="Alexeev D."/>
            <person name="Kostrjukova E."/>
            <person name="Aliper A."/>
            <person name="Popenko A."/>
            <person name="Bazaleev N."/>
            <person name="Tyakht A."/>
            <person name="Selezneva O."/>
            <person name="Akopian T."/>
            <person name="Prichodko E."/>
            <person name="Kondratov I."/>
            <person name="Chukin M."/>
            <person name="Demina I."/>
            <person name="Galyamina M."/>
            <person name="Kamashev D."/>
            <person name="Vanyushkina A."/>
            <person name="Ladygina V."/>
            <person name="Levitskii S."/>
            <person name="Lazarev V."/>
            <person name="Govorun V."/>
        </authorList>
    </citation>
    <scope>NUCLEOTIDE SEQUENCE [LARGE SCALE GENOMIC DNA]</scope>
    <source>
        <strain evidence="2 3">KC3</strain>
    </source>
</reference>
<accession>A0AAI9X1E2</accession>
<evidence type="ECO:0000313" key="2">
    <source>
        <dbReference type="EMBL" id="KAI93146.1"/>
    </source>
</evidence>
<gene>
    <name evidence="1" type="ORF">SPM_001715</name>
    <name evidence="2" type="ORF">SPM_002305</name>
</gene>
<dbReference type="EMBL" id="AGBZ02000001">
    <property type="protein sequence ID" value="KAI93135.1"/>
    <property type="molecule type" value="Genomic_DNA"/>
</dbReference>
<protein>
    <submittedName>
        <fullName evidence="2">Uncharacterized protein</fullName>
    </submittedName>
</protein>
<organism evidence="2 3">
    <name type="scientific">Spiroplasma melliferum KC3</name>
    <dbReference type="NCBI Taxonomy" id="570509"/>
    <lineage>
        <taxon>Bacteria</taxon>
        <taxon>Bacillati</taxon>
        <taxon>Mycoplasmatota</taxon>
        <taxon>Mollicutes</taxon>
        <taxon>Entomoplasmatales</taxon>
        <taxon>Spiroplasmataceae</taxon>
        <taxon>Spiroplasma</taxon>
    </lineage>
</organism>
<proteinExistence type="predicted"/>
<evidence type="ECO:0000313" key="1">
    <source>
        <dbReference type="EMBL" id="KAI93135.1"/>
    </source>
</evidence>
<dbReference type="EMBL" id="AGBZ02000001">
    <property type="protein sequence ID" value="KAI93146.1"/>
    <property type="molecule type" value="Genomic_DNA"/>
</dbReference>
<evidence type="ECO:0000313" key="3">
    <source>
        <dbReference type="Proteomes" id="UP000004057"/>
    </source>
</evidence>
<dbReference type="RefSeq" id="WP_004027882.1">
    <property type="nucleotide sequence ID" value="NZ_AGBZ02000001.1"/>
</dbReference>
<dbReference type="Proteomes" id="UP000004057">
    <property type="component" value="Unassembled WGS sequence"/>
</dbReference>
<dbReference type="AlphaFoldDB" id="A0AAI9X1E2"/>
<name>A0AAI9X1E2_SPIME</name>
<reference evidence="2" key="3">
    <citation type="submission" date="2014-02" db="EMBL/GenBank/DDBJ databases">
        <authorList>
            <person name="Alexeev D."/>
            <person name="Kostrjukova E."/>
            <person name="Aliper A."/>
            <person name="Popenko A."/>
            <person name="Bazaleev N."/>
            <person name="Tyakht A."/>
            <person name="Selezneva O."/>
            <person name="Akopian T."/>
            <person name="Prichodko E."/>
            <person name="Kondratov I."/>
            <person name="Chukin M."/>
            <person name="Demina I."/>
            <person name="Galyamina M."/>
            <person name="Kamashev D."/>
            <person name="Vanyushkina A."/>
            <person name="Ladygina V."/>
            <person name="Levitskii S."/>
            <person name="Lazarev V."/>
            <person name="Govorun V."/>
            <person name="Babenko V."/>
            <person name="Manolov A."/>
        </authorList>
    </citation>
    <scope>NUCLEOTIDE SEQUENCE</scope>
    <source>
        <strain evidence="2">KC3</strain>
    </source>
</reference>
<reference evidence="2" key="1">
    <citation type="submission" date="2011-10" db="EMBL/GenBank/DDBJ databases">
        <authorList>
            <person name="Alexeev D.G."/>
            <person name="Kostrjukova E.S."/>
            <person name="Lazarev V.N."/>
            <person name="Selezneva O.B."/>
            <person name="Akopian T.A."/>
            <person name="Prichodko E.A."/>
            <person name="Larin A.K."/>
            <person name="Chukin M.M."/>
            <person name="Kondratov I.G."/>
            <person name="Ladygina V.G."/>
            <person name="Bazaleev N.A."/>
            <person name="Aliper A.M."/>
            <person name="Popenko A.S."/>
            <person name="Govorun V.M."/>
        </authorList>
    </citation>
    <scope>NUCLEOTIDE SEQUENCE</scope>
    <source>
        <strain evidence="2">KC3</strain>
    </source>
</reference>